<organism evidence="2 3">
    <name type="scientific">Leptospirillum ferriphilum</name>
    <dbReference type="NCBI Taxonomy" id="178606"/>
    <lineage>
        <taxon>Bacteria</taxon>
        <taxon>Pseudomonadati</taxon>
        <taxon>Nitrospirota</taxon>
        <taxon>Nitrospiria</taxon>
        <taxon>Nitrospirales</taxon>
        <taxon>Nitrospiraceae</taxon>
        <taxon>Leptospirillum</taxon>
    </lineage>
</organism>
<dbReference type="Proteomes" id="UP000029452">
    <property type="component" value="Unassembled WGS sequence"/>
</dbReference>
<name>A0A094WCN7_9BACT</name>
<dbReference type="EMBL" id="JPGK01000006">
    <property type="protein sequence ID" value="KGA93422.1"/>
    <property type="molecule type" value="Genomic_DNA"/>
</dbReference>
<sequence>MLQGCSHRRIARTLGINRETVSRHAKLQKEPPEPAIPTSGAEPDPNATPAISTAGPEPDQNSKPAISTLGKKFSAGRKSSCEPFASAIRSKGELGLTAQRIFQDLVADQGFTGSYSSVKRFVRRLEEKTPIPFRRMEVDLGFRSA</sequence>
<protein>
    <submittedName>
        <fullName evidence="2">Uncharacterized protein</fullName>
    </submittedName>
</protein>
<comment type="caution">
    <text evidence="2">The sequence shown here is derived from an EMBL/GenBank/DDBJ whole genome shotgun (WGS) entry which is preliminary data.</text>
</comment>
<dbReference type="OrthoDB" id="3193769at2"/>
<gene>
    <name evidence="2" type="ORF">LptCag_0035</name>
</gene>
<evidence type="ECO:0000313" key="3">
    <source>
        <dbReference type="Proteomes" id="UP000029452"/>
    </source>
</evidence>
<evidence type="ECO:0000256" key="1">
    <source>
        <dbReference type="SAM" id="MobiDB-lite"/>
    </source>
</evidence>
<proteinExistence type="predicted"/>
<accession>A0A094WCN7</accession>
<feature type="region of interest" description="Disordered" evidence="1">
    <location>
        <begin position="13"/>
        <end position="79"/>
    </location>
</feature>
<dbReference type="AlphaFoldDB" id="A0A094WCN7"/>
<dbReference type="RefSeq" id="WP_036082708.1">
    <property type="nucleotide sequence ID" value="NZ_JPGK01000006.1"/>
</dbReference>
<dbReference type="PATRIC" id="fig|178606.4.peg.1633"/>
<evidence type="ECO:0000313" key="2">
    <source>
        <dbReference type="EMBL" id="KGA93422.1"/>
    </source>
</evidence>
<reference evidence="2 3" key="1">
    <citation type="submission" date="2014-06" db="EMBL/GenBank/DDBJ databases">
        <title>Draft genome sequence of iron oxidizing acidophile Leptospirillum ferriphilum DSM14647.</title>
        <authorList>
            <person name="Cardenas J.P."/>
            <person name="Lazcano M."/>
            <person name="Ossandon F.J."/>
            <person name="Corbett M."/>
            <person name="Holmes D.S."/>
            <person name="Watkin E."/>
        </authorList>
    </citation>
    <scope>NUCLEOTIDE SEQUENCE [LARGE SCALE GENOMIC DNA]</scope>
    <source>
        <strain evidence="2 3">DSM 14647</strain>
    </source>
</reference>